<organism evidence="2 3">
    <name type="scientific">Coemansia reversa (strain ATCC 12441 / NRRL 1564)</name>
    <dbReference type="NCBI Taxonomy" id="763665"/>
    <lineage>
        <taxon>Eukaryota</taxon>
        <taxon>Fungi</taxon>
        <taxon>Fungi incertae sedis</taxon>
        <taxon>Zoopagomycota</taxon>
        <taxon>Kickxellomycotina</taxon>
        <taxon>Kickxellomycetes</taxon>
        <taxon>Kickxellales</taxon>
        <taxon>Kickxellaceae</taxon>
        <taxon>Coemansia</taxon>
    </lineage>
</organism>
<name>A0A2G5B0Z5_COERN</name>
<dbReference type="EMBL" id="KZ303590">
    <property type="protein sequence ID" value="PIA12680.1"/>
    <property type="molecule type" value="Genomic_DNA"/>
</dbReference>
<dbReference type="AlphaFoldDB" id="A0A2G5B0Z5"/>
<evidence type="ECO:0000313" key="2">
    <source>
        <dbReference type="EMBL" id="PIA12680.1"/>
    </source>
</evidence>
<evidence type="ECO:0000313" key="3">
    <source>
        <dbReference type="Proteomes" id="UP000242474"/>
    </source>
</evidence>
<evidence type="ECO:0000259" key="1">
    <source>
        <dbReference type="Pfam" id="PF03184"/>
    </source>
</evidence>
<accession>A0A2G5B0Z5</accession>
<dbReference type="Proteomes" id="UP000242474">
    <property type="component" value="Unassembled WGS sequence"/>
</dbReference>
<feature type="non-terminal residue" evidence="2">
    <location>
        <position position="82"/>
    </location>
</feature>
<protein>
    <submittedName>
        <fullName evidence="2">CENP-B protein</fullName>
    </submittedName>
</protein>
<keyword evidence="3" id="KW-1185">Reference proteome</keyword>
<dbReference type="STRING" id="763665.A0A2G5B0Z5"/>
<proteinExistence type="predicted"/>
<dbReference type="InterPro" id="IPR004875">
    <property type="entry name" value="DDE_SF_endonuclease_dom"/>
</dbReference>
<reference evidence="2 3" key="1">
    <citation type="journal article" date="2015" name="Genome Biol. Evol.">
        <title>Phylogenomic analyses indicate that early fungi evolved digesting cell walls of algal ancestors of land plants.</title>
        <authorList>
            <person name="Chang Y."/>
            <person name="Wang S."/>
            <person name="Sekimoto S."/>
            <person name="Aerts A.L."/>
            <person name="Choi C."/>
            <person name="Clum A."/>
            <person name="LaButti K.M."/>
            <person name="Lindquist E.A."/>
            <person name="Yee Ngan C."/>
            <person name="Ohm R.A."/>
            <person name="Salamov A.A."/>
            <person name="Grigoriev I.V."/>
            <person name="Spatafora J.W."/>
            <person name="Berbee M.L."/>
        </authorList>
    </citation>
    <scope>NUCLEOTIDE SEQUENCE [LARGE SCALE GENOMIC DNA]</scope>
    <source>
        <strain evidence="2 3">NRRL 1564</strain>
    </source>
</reference>
<sequence length="82" mass="9427">YSNTNAWMTGEIFKSWLSAWDTELQQNGCKVLLLLDNFAGHSFNPEVIKCITIVKLVPNLTAHVQPMDAGIIHSMKRKYRYE</sequence>
<dbReference type="OrthoDB" id="162969at2759"/>
<dbReference type="GO" id="GO:0003676">
    <property type="term" value="F:nucleic acid binding"/>
    <property type="evidence" value="ECO:0007669"/>
    <property type="project" value="InterPro"/>
</dbReference>
<dbReference type="Pfam" id="PF03184">
    <property type="entry name" value="DDE_1"/>
    <property type="match status" value="1"/>
</dbReference>
<gene>
    <name evidence="2" type="ORF">COEREDRAFT_31801</name>
</gene>
<feature type="domain" description="DDE-1" evidence="1">
    <location>
        <begin position="2"/>
        <end position="81"/>
    </location>
</feature>
<feature type="non-terminal residue" evidence="2">
    <location>
        <position position="1"/>
    </location>
</feature>